<feature type="region of interest" description="Disordered" evidence="2">
    <location>
        <begin position="389"/>
        <end position="428"/>
    </location>
</feature>
<organism evidence="3 4">
    <name type="scientific">Acinetobacter junii</name>
    <dbReference type="NCBI Taxonomy" id="40215"/>
    <lineage>
        <taxon>Bacteria</taxon>
        <taxon>Pseudomonadati</taxon>
        <taxon>Pseudomonadota</taxon>
        <taxon>Gammaproteobacteria</taxon>
        <taxon>Moraxellales</taxon>
        <taxon>Moraxellaceae</taxon>
        <taxon>Acinetobacter</taxon>
    </lineage>
</organism>
<keyword evidence="1" id="KW-0175">Coiled coil</keyword>
<keyword evidence="4" id="KW-1185">Reference proteome</keyword>
<reference evidence="3 4" key="1">
    <citation type="submission" date="2024-03" db="EMBL/GenBank/DDBJ databases">
        <title>Cross-transmission of Acinetobacter junii carrying blaOXA-58 in a neonatal intensive care unit.</title>
        <authorList>
            <person name="Bour M."/>
            <person name="Potron A."/>
            <person name="Lecointe D."/>
        </authorList>
    </citation>
    <scope>NUCLEOTIDE SEQUENCE [LARGE SCALE GENOMIC DNA]</scope>
    <source>
        <strain evidence="3 4">21A3096 case 1</strain>
    </source>
</reference>
<name>A0ABU8ZMG7_ACIJU</name>
<sequence length="428" mass="50623">MAYAILRTSKLKSFGEIGGSLSHNYRTRPTPNANPIRTPDNSHSVSKSYLVMDGIKQRLPDKTRSNAVLCVEYLITASPEWDGWQNKAKEQDFFKRSLEWLEKRHGKENVVATSIHRDETTPHLIAYVVPIDQKGKLNARSFLGGRATLSKMQTEFHSKVKDLGLERGLEGSKAEHKTVKEFYAELQEPLPKSEKININIQRLDVDNQPKSPFYDTKYEHGIRVMDAVYESVDSQVNEIKKDFEKKLREMQADFERNLRVERQKSESQRKAHEKAVDALQKNINNINDLKNEFKDFIEYKHLFPEKFEDIEFKLKSEIENYHYKQQLPEYQRKFYEDQARLERLKAEREMPKPVKIDEKELEYQEYQRKQAELEQKEWIESMKREREMQAQIDATKQRLAALDKEFEQKPVNRNVDEPKPRPKNDFEP</sequence>
<feature type="coiled-coil region" evidence="1">
    <location>
        <begin position="262"/>
        <end position="292"/>
    </location>
</feature>
<evidence type="ECO:0000256" key="2">
    <source>
        <dbReference type="SAM" id="MobiDB-lite"/>
    </source>
</evidence>
<evidence type="ECO:0000313" key="3">
    <source>
        <dbReference type="EMBL" id="MEK0254136.1"/>
    </source>
</evidence>
<dbReference type="CDD" id="cd17242">
    <property type="entry name" value="MobM_relaxase"/>
    <property type="match status" value="1"/>
</dbReference>
<feature type="region of interest" description="Disordered" evidence="2">
    <location>
        <begin position="22"/>
        <end position="44"/>
    </location>
</feature>
<proteinExistence type="predicted"/>
<dbReference type="EMBL" id="JBBMLE010000140">
    <property type="protein sequence ID" value="MEK0254136.1"/>
    <property type="molecule type" value="Genomic_DNA"/>
</dbReference>
<dbReference type="RefSeq" id="WP_340476066.1">
    <property type="nucleotide sequence ID" value="NZ_JBBMLE010000140.1"/>
</dbReference>
<dbReference type="NCBIfam" id="NF041497">
    <property type="entry name" value="MobV"/>
    <property type="match status" value="1"/>
</dbReference>
<evidence type="ECO:0000256" key="1">
    <source>
        <dbReference type="SAM" id="Coils"/>
    </source>
</evidence>
<evidence type="ECO:0000313" key="4">
    <source>
        <dbReference type="Proteomes" id="UP001498501"/>
    </source>
</evidence>
<accession>A0ABU8ZMG7</accession>
<dbReference type="Proteomes" id="UP001498501">
    <property type="component" value="Unassembled WGS sequence"/>
</dbReference>
<feature type="compositionally biased region" description="Basic and acidic residues" evidence="2">
    <location>
        <begin position="401"/>
        <end position="428"/>
    </location>
</feature>
<dbReference type="Gene3D" id="3.30.930.30">
    <property type="match status" value="1"/>
</dbReference>
<dbReference type="Pfam" id="PF01076">
    <property type="entry name" value="Mob_Pre"/>
    <property type="match status" value="1"/>
</dbReference>
<comment type="caution">
    <text evidence="3">The sequence shown here is derived from an EMBL/GenBank/DDBJ whole genome shotgun (WGS) entry which is preliminary data.</text>
</comment>
<dbReference type="InterPro" id="IPR001668">
    <property type="entry name" value="Mob_Pre"/>
</dbReference>
<protein>
    <submittedName>
        <fullName evidence="3">MobV family relaxase</fullName>
    </submittedName>
</protein>
<gene>
    <name evidence="3" type="primary">mobV</name>
    <name evidence="3" type="ORF">WM018_17095</name>
</gene>